<comment type="caution">
    <text evidence="1">The sequence shown here is derived from an EMBL/GenBank/DDBJ whole genome shotgun (WGS) entry which is preliminary data.</text>
</comment>
<dbReference type="GO" id="GO:0004386">
    <property type="term" value="F:helicase activity"/>
    <property type="evidence" value="ECO:0007669"/>
    <property type="project" value="UniProtKB-KW"/>
</dbReference>
<evidence type="ECO:0000313" key="1">
    <source>
        <dbReference type="EMBL" id="GFA20090.1"/>
    </source>
</evidence>
<keyword evidence="1" id="KW-0347">Helicase</keyword>
<accession>A0A699J9W0</accession>
<dbReference type="AlphaFoldDB" id="A0A699J9W0"/>
<keyword evidence="1" id="KW-0547">Nucleotide-binding</keyword>
<name>A0A699J9W0_TANCI</name>
<protein>
    <submittedName>
        <fullName evidence="1">Helitron helicase-like domain-containing protein</fullName>
    </submittedName>
</protein>
<dbReference type="EMBL" id="BKCJ010384673">
    <property type="protein sequence ID" value="GFA20090.1"/>
    <property type="molecule type" value="Genomic_DNA"/>
</dbReference>
<organism evidence="1">
    <name type="scientific">Tanacetum cinerariifolium</name>
    <name type="common">Dalmatian daisy</name>
    <name type="synonym">Chrysanthemum cinerariifolium</name>
    <dbReference type="NCBI Taxonomy" id="118510"/>
    <lineage>
        <taxon>Eukaryota</taxon>
        <taxon>Viridiplantae</taxon>
        <taxon>Streptophyta</taxon>
        <taxon>Embryophyta</taxon>
        <taxon>Tracheophyta</taxon>
        <taxon>Spermatophyta</taxon>
        <taxon>Magnoliopsida</taxon>
        <taxon>eudicotyledons</taxon>
        <taxon>Gunneridae</taxon>
        <taxon>Pentapetalae</taxon>
        <taxon>asterids</taxon>
        <taxon>campanulids</taxon>
        <taxon>Asterales</taxon>
        <taxon>Asteraceae</taxon>
        <taxon>Asteroideae</taxon>
        <taxon>Anthemideae</taxon>
        <taxon>Anthemidinae</taxon>
        <taxon>Tanacetum</taxon>
    </lineage>
</organism>
<proteinExistence type="predicted"/>
<keyword evidence="1" id="KW-0067">ATP-binding</keyword>
<keyword evidence="1" id="KW-0378">Hydrolase</keyword>
<sequence length="94" mass="10416">MFSKSSDDGGLNPDIVQGLIHFLDEHNGLVRLFRNARDGCSAGDMPGFKIRLYCMGGVCEYELPTSGLLGGIVFEYGPKSRTDFDVIIEFRVRP</sequence>
<gene>
    <name evidence="1" type="ORF">Tci_592062</name>
</gene>
<reference evidence="1" key="1">
    <citation type="journal article" date="2019" name="Sci. Rep.">
        <title>Draft genome of Tanacetum cinerariifolium, the natural source of mosquito coil.</title>
        <authorList>
            <person name="Yamashiro T."/>
            <person name="Shiraishi A."/>
            <person name="Satake H."/>
            <person name="Nakayama K."/>
        </authorList>
    </citation>
    <scope>NUCLEOTIDE SEQUENCE</scope>
</reference>